<gene>
    <name evidence="4" type="primary">SKI6</name>
    <name evidence="4" type="ORF">Q9L58_002448</name>
</gene>
<keyword evidence="5" id="KW-1185">Reference proteome</keyword>
<evidence type="ECO:0000259" key="2">
    <source>
        <dbReference type="Pfam" id="PF01138"/>
    </source>
</evidence>
<reference evidence="4 5" key="1">
    <citation type="submission" date="2024-02" db="EMBL/GenBank/DDBJ databases">
        <title>Discinaceae phylogenomics.</title>
        <authorList>
            <person name="Dirks A.C."/>
            <person name="James T.Y."/>
        </authorList>
    </citation>
    <scope>NUCLEOTIDE SEQUENCE [LARGE SCALE GENOMIC DNA]</scope>
    <source>
        <strain evidence="4 5">ACD0624</strain>
    </source>
</reference>
<dbReference type="InterPro" id="IPR015847">
    <property type="entry name" value="ExoRNase_PH_dom2"/>
</dbReference>
<organism evidence="4 5">
    <name type="scientific">Discina gigas</name>
    <dbReference type="NCBI Taxonomy" id="1032678"/>
    <lineage>
        <taxon>Eukaryota</taxon>
        <taxon>Fungi</taxon>
        <taxon>Dikarya</taxon>
        <taxon>Ascomycota</taxon>
        <taxon>Pezizomycotina</taxon>
        <taxon>Pezizomycetes</taxon>
        <taxon>Pezizales</taxon>
        <taxon>Discinaceae</taxon>
        <taxon>Discina</taxon>
    </lineage>
</organism>
<dbReference type="InterPro" id="IPR027408">
    <property type="entry name" value="PNPase/RNase_PH_dom_sf"/>
</dbReference>
<evidence type="ECO:0000313" key="5">
    <source>
        <dbReference type="Proteomes" id="UP001447188"/>
    </source>
</evidence>
<evidence type="ECO:0000259" key="3">
    <source>
        <dbReference type="Pfam" id="PF03725"/>
    </source>
</evidence>
<protein>
    <submittedName>
        <fullName evidence="4">Exosome non-catalytic core component</fullName>
    </submittedName>
</protein>
<dbReference type="CDD" id="cd11370">
    <property type="entry name" value="RNase_PH_RRP41"/>
    <property type="match status" value="1"/>
</dbReference>
<dbReference type="InterPro" id="IPR036345">
    <property type="entry name" value="ExoRNase_PH_dom2_sf"/>
</dbReference>
<dbReference type="InterPro" id="IPR050080">
    <property type="entry name" value="RNase_PH"/>
</dbReference>
<dbReference type="InterPro" id="IPR001247">
    <property type="entry name" value="ExoRNase_PH_dom1"/>
</dbReference>
<dbReference type="PANTHER" id="PTHR11953:SF0">
    <property type="entry name" value="EXOSOME COMPLEX COMPONENT RRP41"/>
    <property type="match status" value="1"/>
</dbReference>
<dbReference type="PANTHER" id="PTHR11953">
    <property type="entry name" value="EXOSOME COMPLEX COMPONENT"/>
    <property type="match status" value="1"/>
</dbReference>
<dbReference type="Pfam" id="PF01138">
    <property type="entry name" value="RNase_PH"/>
    <property type="match status" value="1"/>
</dbReference>
<dbReference type="SUPFAM" id="SSF54211">
    <property type="entry name" value="Ribosomal protein S5 domain 2-like"/>
    <property type="match status" value="1"/>
</dbReference>
<dbReference type="Pfam" id="PF03725">
    <property type="entry name" value="RNase_PH_C"/>
    <property type="match status" value="1"/>
</dbReference>
<dbReference type="SUPFAM" id="SSF55666">
    <property type="entry name" value="Ribonuclease PH domain 2-like"/>
    <property type="match status" value="1"/>
</dbReference>
<sequence length="254" mass="27615">MSRHELLSPEGLRIDGRRWNELRLFEARLSTTTAADGSSYVEWGNTKIICTVAGPVEPKMGSNRSQDGATVVVEVCFAAFSGNDRKKRARGDKRVQEMQTALQRTFSEAILTQLHPRSEILITLHILSQDGSVLAACVNACTLALVDAGVPMSDYVVACTAGSYFVRGGNNPEDEGEDPLLDMNNLEEADLPSVTVGTIGGGEKITLLQLETKVRLEKLEGMMAVALDGCGKLRELMDEIVRAHGNEVVRRIAL</sequence>
<feature type="domain" description="Exoribonuclease phosphorolytic" evidence="3">
    <location>
        <begin position="177"/>
        <end position="228"/>
    </location>
</feature>
<dbReference type="Gene3D" id="3.30.230.70">
    <property type="entry name" value="GHMP Kinase, N-terminal domain"/>
    <property type="match status" value="1"/>
</dbReference>
<feature type="domain" description="Exoribonuclease phosphorolytic" evidence="2">
    <location>
        <begin position="21"/>
        <end position="151"/>
    </location>
</feature>
<comment type="caution">
    <text evidence="4">The sequence shown here is derived from an EMBL/GenBank/DDBJ whole genome shotgun (WGS) entry which is preliminary data.</text>
</comment>
<proteinExistence type="inferred from homology"/>
<evidence type="ECO:0000256" key="1">
    <source>
        <dbReference type="ARBA" id="ARBA00006678"/>
    </source>
</evidence>
<evidence type="ECO:0000313" key="4">
    <source>
        <dbReference type="EMBL" id="KAL0638512.1"/>
    </source>
</evidence>
<name>A0ABR3GRG5_9PEZI</name>
<dbReference type="Proteomes" id="UP001447188">
    <property type="component" value="Unassembled WGS sequence"/>
</dbReference>
<comment type="similarity">
    <text evidence="1">Belongs to the RNase PH family.</text>
</comment>
<dbReference type="InterPro" id="IPR020568">
    <property type="entry name" value="Ribosomal_Su5_D2-typ_SF"/>
</dbReference>
<accession>A0ABR3GRG5</accession>
<dbReference type="EMBL" id="JBBBZM010000021">
    <property type="protein sequence ID" value="KAL0638512.1"/>
    <property type="molecule type" value="Genomic_DNA"/>
</dbReference>